<accession>A0ABU1AKE8</accession>
<sequence length="264" mass="31163">MNWALCEGKKVKATKRAEAICPLCEQPLIAKCGDIMPPYWSHRKGDCDPWYEPETQWHLNWKALFPKEEQEVVLPPHRADIKTTRGVIELQNSPISPQEIIERESFYGTMFWIFNCQKQYKNDQIFLDHQSLYSDRGLFIYEITWLHRKKSVLTCRKPVLLHLGQGRLLNIYSYEGRYGLGHFISQTEFFLETSRLFGSVKSKIKPPDYHPPISPENQNYINRITDEYLEYRDEKMQIAKGQELSDDESRFRPNPIDDPDICPF</sequence>
<comment type="caution">
    <text evidence="2">The sequence shown here is derived from an EMBL/GenBank/DDBJ whole genome shotgun (WGS) entry which is preliminary data.</text>
</comment>
<evidence type="ECO:0000256" key="1">
    <source>
        <dbReference type="SAM" id="MobiDB-lite"/>
    </source>
</evidence>
<protein>
    <submittedName>
        <fullName evidence="2">Competence protein CoiA family protein</fullName>
    </submittedName>
</protein>
<evidence type="ECO:0000313" key="3">
    <source>
        <dbReference type="Proteomes" id="UP001243717"/>
    </source>
</evidence>
<dbReference type="Proteomes" id="UP001243717">
    <property type="component" value="Unassembled WGS sequence"/>
</dbReference>
<name>A0ABU1AKE8_9BACT</name>
<feature type="region of interest" description="Disordered" evidence="1">
    <location>
        <begin position="241"/>
        <end position="264"/>
    </location>
</feature>
<reference evidence="2 3" key="1">
    <citation type="submission" date="2023-04" db="EMBL/GenBank/DDBJ databases">
        <title>A novel bacteria isolated from coastal sediment.</title>
        <authorList>
            <person name="Liu X.-J."/>
            <person name="Du Z.-J."/>
        </authorList>
    </citation>
    <scope>NUCLEOTIDE SEQUENCE [LARGE SCALE GENOMIC DNA]</scope>
    <source>
        <strain evidence="2 3">SDUM461004</strain>
    </source>
</reference>
<evidence type="ECO:0000313" key="2">
    <source>
        <dbReference type="EMBL" id="MDQ8195290.1"/>
    </source>
</evidence>
<gene>
    <name evidence="2" type="ORF">QEH59_12695</name>
</gene>
<proteinExistence type="predicted"/>
<dbReference type="EMBL" id="JARXIC010000021">
    <property type="protein sequence ID" value="MDQ8195290.1"/>
    <property type="molecule type" value="Genomic_DNA"/>
</dbReference>
<keyword evidence="3" id="KW-1185">Reference proteome</keyword>
<dbReference type="RefSeq" id="WP_308985746.1">
    <property type="nucleotide sequence ID" value="NZ_JARXIC010000021.1"/>
</dbReference>
<organism evidence="2 3">
    <name type="scientific">Thalassobacterium sedimentorum</name>
    <dbReference type="NCBI Taxonomy" id="3041258"/>
    <lineage>
        <taxon>Bacteria</taxon>
        <taxon>Pseudomonadati</taxon>
        <taxon>Verrucomicrobiota</taxon>
        <taxon>Opitutia</taxon>
        <taxon>Puniceicoccales</taxon>
        <taxon>Coraliomargaritaceae</taxon>
        <taxon>Thalassobacterium</taxon>
    </lineage>
</organism>